<protein>
    <recommendedName>
        <fullName evidence="5">Integral membrane protein</fullName>
    </recommendedName>
</protein>
<name>A0A4R6J987_9ACTN</name>
<feature type="region of interest" description="Disordered" evidence="1">
    <location>
        <begin position="1"/>
        <end position="63"/>
    </location>
</feature>
<sequence length="495" mass="52319">MTAPGGEGPVTARGGEGPVTAPGGEGPVTARGGEGPVTARGGEGPVTARGGEGPVTAPGGAGELDRLRAEVAGLRAELAAGRKRRAGAAAYRRAAAAILVALAAFALVTSVVGFWAARTTLNTERWVATVAPLPQDPKVSAAVAAYATDQLFEVVDVEQRLRDVLPQQAGFAAGPIAGQVREQVRRTVDTVLRSDRFQVVWAELNRRVHQRIMTVIEGDSTVVVASEDHIDIDLLPLINQAMRELSAQLPTLFGKQISLPDLSSGALPENLRQRVEEQVGVTLPANFAQFTVYDAGRLKAAQEGVATAKRYLVLFGVITVLLLIAAFVVSPGRRRTALQLGLWLVIAAVVVTAVLRAVRREVLAQVPDGIYRDGVDSALTAVFATLRERGQQILWIGAILALLAYLAGPGRMPVWLRRQAARGASAGWAKMRQAPEFIAGHLDPVRVAGVIVAVVLALILSSWTSLLIIALLLAAYEVAVTLIARREQAAAQMPV</sequence>
<feature type="transmembrane region" description="Helical" evidence="2">
    <location>
        <begin position="94"/>
        <end position="117"/>
    </location>
</feature>
<gene>
    <name evidence="3" type="ORF">C8E87_6885</name>
</gene>
<evidence type="ECO:0000313" key="4">
    <source>
        <dbReference type="Proteomes" id="UP000294901"/>
    </source>
</evidence>
<keyword evidence="2" id="KW-0812">Transmembrane</keyword>
<dbReference type="EMBL" id="SNWR01000002">
    <property type="protein sequence ID" value="TDO31461.1"/>
    <property type="molecule type" value="Genomic_DNA"/>
</dbReference>
<proteinExistence type="predicted"/>
<dbReference type="AlphaFoldDB" id="A0A4R6J987"/>
<keyword evidence="2" id="KW-0472">Membrane</keyword>
<evidence type="ECO:0000256" key="2">
    <source>
        <dbReference type="SAM" id="Phobius"/>
    </source>
</evidence>
<feature type="transmembrane region" description="Helical" evidence="2">
    <location>
        <begin position="341"/>
        <end position="358"/>
    </location>
</feature>
<keyword evidence="4" id="KW-1185">Reference proteome</keyword>
<feature type="transmembrane region" description="Helical" evidence="2">
    <location>
        <begin position="393"/>
        <end position="416"/>
    </location>
</feature>
<feature type="transmembrane region" description="Helical" evidence="2">
    <location>
        <begin position="311"/>
        <end position="329"/>
    </location>
</feature>
<organism evidence="3 4">
    <name type="scientific">Paractinoplanes brasiliensis</name>
    <dbReference type="NCBI Taxonomy" id="52695"/>
    <lineage>
        <taxon>Bacteria</taxon>
        <taxon>Bacillati</taxon>
        <taxon>Actinomycetota</taxon>
        <taxon>Actinomycetes</taxon>
        <taxon>Micromonosporales</taxon>
        <taxon>Micromonosporaceae</taxon>
        <taxon>Paractinoplanes</taxon>
    </lineage>
</organism>
<evidence type="ECO:0000313" key="3">
    <source>
        <dbReference type="EMBL" id="TDO31461.1"/>
    </source>
</evidence>
<evidence type="ECO:0000256" key="1">
    <source>
        <dbReference type="SAM" id="MobiDB-lite"/>
    </source>
</evidence>
<reference evidence="3 4" key="1">
    <citation type="submission" date="2019-03" db="EMBL/GenBank/DDBJ databases">
        <title>Sequencing the genomes of 1000 actinobacteria strains.</title>
        <authorList>
            <person name="Klenk H.-P."/>
        </authorList>
    </citation>
    <scope>NUCLEOTIDE SEQUENCE [LARGE SCALE GENOMIC DNA]</scope>
    <source>
        <strain evidence="3 4">DSM 43805</strain>
    </source>
</reference>
<evidence type="ECO:0008006" key="5">
    <source>
        <dbReference type="Google" id="ProtNLM"/>
    </source>
</evidence>
<dbReference type="Proteomes" id="UP000294901">
    <property type="component" value="Unassembled WGS sequence"/>
</dbReference>
<keyword evidence="2" id="KW-1133">Transmembrane helix</keyword>
<accession>A0A4R6J987</accession>
<comment type="caution">
    <text evidence="3">The sequence shown here is derived from an EMBL/GenBank/DDBJ whole genome shotgun (WGS) entry which is preliminary data.</text>
</comment>